<evidence type="ECO:0000313" key="1">
    <source>
        <dbReference type="EMBL" id="OCT86670.1"/>
    </source>
</evidence>
<protein>
    <submittedName>
        <fullName evidence="1">Uncharacterized protein</fullName>
    </submittedName>
</protein>
<name>A0A974D9J5_XENLA</name>
<accession>A0A974D9J5</accession>
<organism evidence="1 2">
    <name type="scientific">Xenopus laevis</name>
    <name type="common">African clawed frog</name>
    <dbReference type="NCBI Taxonomy" id="8355"/>
    <lineage>
        <taxon>Eukaryota</taxon>
        <taxon>Metazoa</taxon>
        <taxon>Chordata</taxon>
        <taxon>Craniata</taxon>
        <taxon>Vertebrata</taxon>
        <taxon>Euteleostomi</taxon>
        <taxon>Amphibia</taxon>
        <taxon>Batrachia</taxon>
        <taxon>Anura</taxon>
        <taxon>Pipoidea</taxon>
        <taxon>Pipidae</taxon>
        <taxon>Xenopodinae</taxon>
        <taxon>Xenopus</taxon>
        <taxon>Xenopus</taxon>
    </lineage>
</organism>
<reference evidence="2" key="1">
    <citation type="journal article" date="2016" name="Nature">
        <title>Genome evolution in the allotetraploid frog Xenopus laevis.</title>
        <authorList>
            <person name="Session A.M."/>
            <person name="Uno Y."/>
            <person name="Kwon T."/>
            <person name="Chapman J.A."/>
            <person name="Toyoda A."/>
            <person name="Takahashi S."/>
            <person name="Fukui A."/>
            <person name="Hikosaka A."/>
            <person name="Suzuki A."/>
            <person name="Kondo M."/>
            <person name="van Heeringen S.J."/>
            <person name="Quigley I."/>
            <person name="Heinz S."/>
            <person name="Ogino H."/>
            <person name="Ochi H."/>
            <person name="Hellsten U."/>
            <person name="Lyons J.B."/>
            <person name="Simakov O."/>
            <person name="Putnam N."/>
            <person name="Stites J."/>
            <person name="Kuroki Y."/>
            <person name="Tanaka T."/>
            <person name="Michiue T."/>
            <person name="Watanabe M."/>
            <person name="Bogdanovic O."/>
            <person name="Lister R."/>
            <person name="Georgiou G."/>
            <person name="Paranjpe S.S."/>
            <person name="van Kruijsbergen I."/>
            <person name="Shu S."/>
            <person name="Carlson J."/>
            <person name="Kinoshita T."/>
            <person name="Ohta Y."/>
            <person name="Mawaribuchi S."/>
            <person name="Jenkins J."/>
            <person name="Grimwood J."/>
            <person name="Schmutz J."/>
            <person name="Mitros T."/>
            <person name="Mozaffari S.V."/>
            <person name="Suzuki Y."/>
            <person name="Haramoto Y."/>
            <person name="Yamamoto T.S."/>
            <person name="Takagi C."/>
            <person name="Heald R."/>
            <person name="Miller K."/>
            <person name="Haudenschild C."/>
            <person name="Kitzman J."/>
            <person name="Nakayama T."/>
            <person name="Izutsu Y."/>
            <person name="Robert J."/>
            <person name="Fortriede J."/>
            <person name="Burns K."/>
            <person name="Lotay V."/>
            <person name="Karimi K."/>
            <person name="Yasuoka Y."/>
            <person name="Dichmann D.S."/>
            <person name="Flajnik M.F."/>
            <person name="Houston D.W."/>
            <person name="Shendure J."/>
            <person name="DuPasquier L."/>
            <person name="Vize P.D."/>
            <person name="Zorn A.M."/>
            <person name="Ito M."/>
            <person name="Marcotte E.M."/>
            <person name="Wallingford J.B."/>
            <person name="Ito Y."/>
            <person name="Asashima M."/>
            <person name="Ueno N."/>
            <person name="Matsuda Y."/>
            <person name="Veenstra G.J."/>
            <person name="Fujiyama A."/>
            <person name="Harland R.M."/>
            <person name="Taira M."/>
            <person name="Rokhsar D.S."/>
        </authorList>
    </citation>
    <scope>NUCLEOTIDE SEQUENCE [LARGE SCALE GENOMIC DNA]</scope>
    <source>
        <strain evidence="2">J</strain>
    </source>
</reference>
<evidence type="ECO:0000313" key="2">
    <source>
        <dbReference type="Proteomes" id="UP000694892"/>
    </source>
</evidence>
<gene>
    <name evidence="1" type="ORF">XELAEV_18020357mg</name>
</gene>
<sequence>MKQPGLYPPLYKDCLFYRYFWCMTKKQTQTISCSTKVKRFNHDLVMISTRRPHHYDKAIYLQLMQQQHDV</sequence>
<proteinExistence type="predicted"/>
<dbReference type="Proteomes" id="UP000694892">
    <property type="component" value="Chromosome 3S"/>
</dbReference>
<dbReference type="AlphaFoldDB" id="A0A974D9J5"/>
<dbReference type="EMBL" id="CM004471">
    <property type="protein sequence ID" value="OCT86670.1"/>
    <property type="molecule type" value="Genomic_DNA"/>
</dbReference>